<accession>A0A553V2L5</accession>
<proteinExistence type="inferred from homology"/>
<dbReference type="InterPro" id="IPR002569">
    <property type="entry name" value="Met_Sox_Rdtase_MsrA_dom"/>
</dbReference>
<comment type="catalytic activity">
    <reaction evidence="3 4">
        <text>[thioredoxin]-disulfide + L-methionine + H2O = L-methionine (S)-S-oxide + [thioredoxin]-dithiol</text>
        <dbReference type="Rhea" id="RHEA:19993"/>
        <dbReference type="Rhea" id="RHEA-COMP:10698"/>
        <dbReference type="Rhea" id="RHEA-COMP:10700"/>
        <dbReference type="ChEBI" id="CHEBI:15377"/>
        <dbReference type="ChEBI" id="CHEBI:29950"/>
        <dbReference type="ChEBI" id="CHEBI:50058"/>
        <dbReference type="ChEBI" id="CHEBI:57844"/>
        <dbReference type="ChEBI" id="CHEBI:58772"/>
        <dbReference type="EC" id="1.8.4.11"/>
    </reaction>
</comment>
<evidence type="ECO:0000256" key="1">
    <source>
        <dbReference type="ARBA" id="ARBA00023002"/>
    </source>
</evidence>
<feature type="domain" description="Peptide methionine sulphoxide reductase MsrA" evidence="5">
    <location>
        <begin position="16"/>
        <end position="168"/>
    </location>
</feature>
<evidence type="ECO:0000313" key="6">
    <source>
        <dbReference type="EMBL" id="TSA86481.1"/>
    </source>
</evidence>
<feature type="active site" evidence="4">
    <location>
        <position position="23"/>
    </location>
</feature>
<comment type="function">
    <text evidence="4">Has an important function as a repair enzyme for proteins that have been inactivated by oxidation. Catalyzes the reversible oxidation-reduction of methionine sulfoxide in proteins to methionine.</text>
</comment>
<organism evidence="6 7">
    <name type="scientific">Deinococcus detaillensis</name>
    <dbReference type="NCBI Taxonomy" id="2592048"/>
    <lineage>
        <taxon>Bacteria</taxon>
        <taxon>Thermotogati</taxon>
        <taxon>Deinococcota</taxon>
        <taxon>Deinococci</taxon>
        <taxon>Deinococcales</taxon>
        <taxon>Deinococcaceae</taxon>
        <taxon>Deinococcus</taxon>
    </lineage>
</organism>
<comment type="similarity">
    <text evidence="4">Belongs to the MsrA Met sulfoxide reductase family.</text>
</comment>
<dbReference type="EMBL" id="VKDB01000005">
    <property type="protein sequence ID" value="TSA86481.1"/>
    <property type="molecule type" value="Genomic_DNA"/>
</dbReference>
<dbReference type="OrthoDB" id="4174719at2"/>
<dbReference type="GO" id="GO:0033744">
    <property type="term" value="F:L-methionine:thioredoxin-disulfide S-oxidoreductase activity"/>
    <property type="evidence" value="ECO:0007669"/>
    <property type="project" value="RHEA"/>
</dbReference>
<reference evidence="6 7" key="1">
    <citation type="submission" date="2019-07" db="EMBL/GenBank/DDBJ databases">
        <title>Deinococcus detaillus sp. nov., isolated from humus soil in Antarctica.</title>
        <authorList>
            <person name="Zhang K."/>
        </authorList>
    </citation>
    <scope>NUCLEOTIDE SEQUENCE [LARGE SCALE GENOMIC DNA]</scope>
    <source>
        <strain evidence="6 7">H1</strain>
    </source>
</reference>
<protein>
    <recommendedName>
        <fullName evidence="4">Peptide methionine sulfoxide reductase MsrA</fullName>
        <shortName evidence="4">Protein-methionine-S-oxide reductase</shortName>
        <ecNumber evidence="4">1.8.4.11</ecNumber>
    </recommendedName>
    <alternativeName>
        <fullName evidence="4">Peptide-methionine (S)-S-oxide reductase</fullName>
        <shortName evidence="4">Peptide Met(O) reductase</shortName>
    </alternativeName>
</protein>
<dbReference type="AlphaFoldDB" id="A0A553V2L5"/>
<keyword evidence="1 4" id="KW-0560">Oxidoreductase</keyword>
<dbReference type="NCBIfam" id="TIGR00401">
    <property type="entry name" value="msrA"/>
    <property type="match status" value="1"/>
</dbReference>
<evidence type="ECO:0000256" key="3">
    <source>
        <dbReference type="ARBA" id="ARBA00048782"/>
    </source>
</evidence>
<dbReference type="InterPro" id="IPR036509">
    <property type="entry name" value="Met_Sox_Rdtase_MsrA_sf"/>
</dbReference>
<gene>
    <name evidence="4 6" type="primary">msrA</name>
    <name evidence="6" type="ORF">FNU79_07515</name>
</gene>
<comment type="catalytic activity">
    <reaction evidence="2 4">
        <text>L-methionyl-[protein] + [thioredoxin]-disulfide + H2O = L-methionyl-(S)-S-oxide-[protein] + [thioredoxin]-dithiol</text>
        <dbReference type="Rhea" id="RHEA:14217"/>
        <dbReference type="Rhea" id="RHEA-COMP:10698"/>
        <dbReference type="Rhea" id="RHEA-COMP:10700"/>
        <dbReference type="Rhea" id="RHEA-COMP:12313"/>
        <dbReference type="Rhea" id="RHEA-COMP:12315"/>
        <dbReference type="ChEBI" id="CHEBI:15377"/>
        <dbReference type="ChEBI" id="CHEBI:16044"/>
        <dbReference type="ChEBI" id="CHEBI:29950"/>
        <dbReference type="ChEBI" id="CHEBI:44120"/>
        <dbReference type="ChEBI" id="CHEBI:50058"/>
        <dbReference type="EC" id="1.8.4.11"/>
    </reaction>
</comment>
<name>A0A553V2L5_9DEIO</name>
<dbReference type="HAMAP" id="MF_01401">
    <property type="entry name" value="MsrA"/>
    <property type="match status" value="1"/>
</dbReference>
<evidence type="ECO:0000256" key="4">
    <source>
        <dbReference type="HAMAP-Rule" id="MF_01401"/>
    </source>
</evidence>
<dbReference type="GO" id="GO:0008113">
    <property type="term" value="F:peptide-methionine (S)-S-oxide reductase activity"/>
    <property type="evidence" value="ECO:0007669"/>
    <property type="project" value="UniProtKB-UniRule"/>
</dbReference>
<evidence type="ECO:0000313" key="7">
    <source>
        <dbReference type="Proteomes" id="UP000316092"/>
    </source>
</evidence>
<comment type="caution">
    <text evidence="6">The sequence shown here is derived from an EMBL/GenBank/DDBJ whole genome shotgun (WGS) entry which is preliminary data.</text>
</comment>
<dbReference type="EC" id="1.8.4.11" evidence="4"/>
<dbReference type="Gene3D" id="3.30.1060.10">
    <property type="entry name" value="Peptide methionine sulphoxide reductase MsrA"/>
    <property type="match status" value="1"/>
</dbReference>
<sequence>MTDSTLNPDSSASLQTAILASGCFWCTEAVFDNVKGMAKVESGYIGGSVANPSYNQVCSGRTGHAEAVRLTFDPSVIPYRDVLGIFFATHDPTQLNRQGHDVGTQYRSAVFYQTDAEKAEVQAFIDDLSAQHVYDQPIVTTLEPASQFYVAEDYHQSYFANNPTQPYCMAVITPKVIKMRKSYSHYLNV</sequence>
<dbReference type="Pfam" id="PF01625">
    <property type="entry name" value="PMSR"/>
    <property type="match status" value="1"/>
</dbReference>
<keyword evidence="7" id="KW-1185">Reference proteome</keyword>
<evidence type="ECO:0000259" key="5">
    <source>
        <dbReference type="Pfam" id="PF01625"/>
    </source>
</evidence>
<evidence type="ECO:0000256" key="2">
    <source>
        <dbReference type="ARBA" id="ARBA00047806"/>
    </source>
</evidence>
<dbReference type="PANTHER" id="PTHR43774">
    <property type="entry name" value="PEPTIDE METHIONINE SULFOXIDE REDUCTASE"/>
    <property type="match status" value="1"/>
</dbReference>
<dbReference type="PANTHER" id="PTHR43774:SF1">
    <property type="entry name" value="PEPTIDE METHIONINE SULFOXIDE REDUCTASE MSRA 2"/>
    <property type="match status" value="1"/>
</dbReference>
<dbReference type="RefSeq" id="WP_143720245.1">
    <property type="nucleotide sequence ID" value="NZ_VKDB01000005.1"/>
</dbReference>
<dbReference type="Proteomes" id="UP000316092">
    <property type="component" value="Unassembled WGS sequence"/>
</dbReference>
<dbReference type="SUPFAM" id="SSF55068">
    <property type="entry name" value="Peptide methionine sulfoxide reductase"/>
    <property type="match status" value="1"/>
</dbReference>